<proteinExistence type="predicted"/>
<evidence type="ECO:0000313" key="1">
    <source>
        <dbReference type="EMBL" id="KAJ7680153.1"/>
    </source>
</evidence>
<accession>A0AAD7D5X6</accession>
<dbReference type="Proteomes" id="UP001221757">
    <property type="component" value="Unassembled WGS sequence"/>
</dbReference>
<dbReference type="EMBL" id="JARKIE010000123">
    <property type="protein sequence ID" value="KAJ7680153.1"/>
    <property type="molecule type" value="Genomic_DNA"/>
</dbReference>
<evidence type="ECO:0000313" key="2">
    <source>
        <dbReference type="Proteomes" id="UP001221757"/>
    </source>
</evidence>
<organism evidence="1 2">
    <name type="scientific">Mycena rosella</name>
    <name type="common">Pink bonnet</name>
    <name type="synonym">Agaricus rosellus</name>
    <dbReference type="NCBI Taxonomy" id="1033263"/>
    <lineage>
        <taxon>Eukaryota</taxon>
        <taxon>Fungi</taxon>
        <taxon>Dikarya</taxon>
        <taxon>Basidiomycota</taxon>
        <taxon>Agaricomycotina</taxon>
        <taxon>Agaricomycetes</taxon>
        <taxon>Agaricomycetidae</taxon>
        <taxon>Agaricales</taxon>
        <taxon>Marasmiineae</taxon>
        <taxon>Mycenaceae</taxon>
        <taxon>Mycena</taxon>
    </lineage>
</organism>
<sequence>MSGENIKLYCDAMTSRRILVNPTLRSVPSKPLSHVSRLILASLASATPNISFRSALFSGQQFQWSDSTSVGDFIRDAACAANFDRVRPHPDHEIWRAIRGDACCRGPDSCGPNTLPAPPARLC</sequence>
<gene>
    <name evidence="1" type="ORF">B0H17DRAFT_1077057</name>
</gene>
<dbReference type="AlphaFoldDB" id="A0AAD7D5X6"/>
<comment type="caution">
    <text evidence="1">The sequence shown here is derived from an EMBL/GenBank/DDBJ whole genome shotgun (WGS) entry which is preliminary data.</text>
</comment>
<name>A0AAD7D5X6_MYCRO</name>
<protein>
    <submittedName>
        <fullName evidence="1">Uncharacterized protein</fullName>
    </submittedName>
</protein>
<keyword evidence="2" id="KW-1185">Reference proteome</keyword>
<reference evidence="1" key="1">
    <citation type="submission" date="2023-03" db="EMBL/GenBank/DDBJ databases">
        <title>Massive genome expansion in bonnet fungi (Mycena s.s.) driven by repeated elements and novel gene families across ecological guilds.</title>
        <authorList>
            <consortium name="Lawrence Berkeley National Laboratory"/>
            <person name="Harder C.B."/>
            <person name="Miyauchi S."/>
            <person name="Viragh M."/>
            <person name="Kuo A."/>
            <person name="Thoen E."/>
            <person name="Andreopoulos B."/>
            <person name="Lu D."/>
            <person name="Skrede I."/>
            <person name="Drula E."/>
            <person name="Henrissat B."/>
            <person name="Morin E."/>
            <person name="Kohler A."/>
            <person name="Barry K."/>
            <person name="LaButti K."/>
            <person name="Morin E."/>
            <person name="Salamov A."/>
            <person name="Lipzen A."/>
            <person name="Mereny Z."/>
            <person name="Hegedus B."/>
            <person name="Baldrian P."/>
            <person name="Stursova M."/>
            <person name="Weitz H."/>
            <person name="Taylor A."/>
            <person name="Grigoriev I.V."/>
            <person name="Nagy L.G."/>
            <person name="Martin F."/>
            <person name="Kauserud H."/>
        </authorList>
    </citation>
    <scope>NUCLEOTIDE SEQUENCE</scope>
    <source>
        <strain evidence="1">CBHHK067</strain>
    </source>
</reference>